<proteinExistence type="predicted"/>
<evidence type="ECO:0000313" key="3">
    <source>
        <dbReference type="Proteomes" id="UP000662857"/>
    </source>
</evidence>
<dbReference type="RefSeq" id="WP_239675846.1">
    <property type="nucleotide sequence ID" value="NZ_CP070499.1"/>
</dbReference>
<accession>A0A895Y8S7</accession>
<protein>
    <submittedName>
        <fullName evidence="2">Uncharacterized protein</fullName>
    </submittedName>
</protein>
<keyword evidence="1" id="KW-0472">Membrane</keyword>
<dbReference type="AlphaFoldDB" id="A0A895Y8S7"/>
<dbReference type="KEGG" id="nhy:JQS43_19540"/>
<keyword evidence="3" id="KW-1185">Reference proteome</keyword>
<feature type="transmembrane region" description="Helical" evidence="1">
    <location>
        <begin position="60"/>
        <end position="86"/>
    </location>
</feature>
<feature type="transmembrane region" description="Helical" evidence="1">
    <location>
        <begin position="26"/>
        <end position="51"/>
    </location>
</feature>
<evidence type="ECO:0000256" key="1">
    <source>
        <dbReference type="SAM" id="Phobius"/>
    </source>
</evidence>
<name>A0A895Y8S7_9ACTN</name>
<keyword evidence="1" id="KW-0812">Transmembrane</keyword>
<evidence type="ECO:0000313" key="2">
    <source>
        <dbReference type="EMBL" id="QSB13741.1"/>
    </source>
</evidence>
<sequence length="91" mass="9028">MEKVGHVVAQDSSPLSQVLDPGTGSLLAMAGSSVCTGVVAGVVGAMVLWLVQRRGGDWRALLFTVAGVLGSLLLLGLLLLAIAGAVSNASG</sequence>
<reference evidence="2" key="1">
    <citation type="submission" date="2021-02" db="EMBL/GenBank/DDBJ databases">
        <title>Natrosporangium hydrolyticum gen. nov., sp. nov, a haloalkaliphilic actinobacterium from a soda solonchak soil.</title>
        <authorList>
            <person name="Sorokin D.Y."/>
            <person name="Khijniak T.V."/>
            <person name="Zakharycheva A.P."/>
            <person name="Boueva O.V."/>
            <person name="Ariskina E.V."/>
            <person name="Hahnke R.L."/>
            <person name="Bunk B."/>
            <person name="Sproer C."/>
            <person name="Schumann P."/>
            <person name="Evtushenko L.I."/>
            <person name="Kublanov I.V."/>
        </authorList>
    </citation>
    <scope>NUCLEOTIDE SEQUENCE</scope>
    <source>
        <strain evidence="2">DSM 106523</strain>
    </source>
</reference>
<dbReference type="Proteomes" id="UP000662857">
    <property type="component" value="Chromosome"/>
</dbReference>
<gene>
    <name evidence="2" type="ORF">JQS43_19540</name>
</gene>
<dbReference type="EMBL" id="CP070499">
    <property type="protein sequence ID" value="QSB13741.1"/>
    <property type="molecule type" value="Genomic_DNA"/>
</dbReference>
<organism evidence="2 3">
    <name type="scientific">Natronosporangium hydrolyticum</name>
    <dbReference type="NCBI Taxonomy" id="2811111"/>
    <lineage>
        <taxon>Bacteria</taxon>
        <taxon>Bacillati</taxon>
        <taxon>Actinomycetota</taxon>
        <taxon>Actinomycetes</taxon>
        <taxon>Micromonosporales</taxon>
        <taxon>Micromonosporaceae</taxon>
        <taxon>Natronosporangium</taxon>
    </lineage>
</organism>
<keyword evidence="1" id="KW-1133">Transmembrane helix</keyword>